<accession>A0ABZ1C1S6</accession>
<organism evidence="4 5">
    <name type="scientific">Actomonas aquatica</name>
    <dbReference type="NCBI Taxonomy" id="2866162"/>
    <lineage>
        <taxon>Bacteria</taxon>
        <taxon>Pseudomonadati</taxon>
        <taxon>Verrucomicrobiota</taxon>
        <taxon>Opitutia</taxon>
        <taxon>Opitutales</taxon>
        <taxon>Opitutaceae</taxon>
        <taxon>Actomonas</taxon>
    </lineage>
</organism>
<reference evidence="4 5" key="1">
    <citation type="submission" date="2023-12" db="EMBL/GenBank/DDBJ databases">
        <title>Description of an unclassified Opitutus bacterium of Verrucomicrobiota.</title>
        <authorList>
            <person name="Zhang D.-F."/>
        </authorList>
    </citation>
    <scope>NUCLEOTIDE SEQUENCE [LARGE SCALE GENOMIC DNA]</scope>
    <source>
        <strain evidence="4 5">WL0086</strain>
    </source>
</reference>
<dbReference type="RefSeq" id="WP_221032870.1">
    <property type="nucleotide sequence ID" value="NZ_CP139781.1"/>
</dbReference>
<dbReference type="InterPro" id="IPR000182">
    <property type="entry name" value="GNAT_dom"/>
</dbReference>
<evidence type="ECO:0000259" key="3">
    <source>
        <dbReference type="PROSITE" id="PS51186"/>
    </source>
</evidence>
<dbReference type="Gene3D" id="3.40.630.30">
    <property type="match status" value="1"/>
</dbReference>
<dbReference type="InterPro" id="IPR050832">
    <property type="entry name" value="Bact_Acetyltransf"/>
</dbReference>
<dbReference type="EMBL" id="CP139781">
    <property type="protein sequence ID" value="WRQ85587.1"/>
    <property type="molecule type" value="Genomic_DNA"/>
</dbReference>
<feature type="domain" description="N-acetyltransferase" evidence="3">
    <location>
        <begin position="7"/>
        <end position="153"/>
    </location>
</feature>
<gene>
    <name evidence="4" type="ORF">K1X11_012315</name>
</gene>
<sequence length="153" mass="17401">MKPPLPYTIRPATHAPADDVAWARLRHELWPDCPPERHAVEKQLYLRSPGIVLFALNEAGEPFGFVEVSVRRDHVVGSSSTDTPYLEGWFIEADYRDRGIGRALIEAACEWARNAGYRELASDTEFDNHDGISAHLRLGFRETERTISFLRPL</sequence>
<dbReference type="CDD" id="cd04301">
    <property type="entry name" value="NAT_SF"/>
    <property type="match status" value="1"/>
</dbReference>
<name>A0ABZ1C1S6_9BACT</name>
<protein>
    <submittedName>
        <fullName evidence="4">GNAT family N-acetyltransferase</fullName>
    </submittedName>
</protein>
<evidence type="ECO:0000256" key="1">
    <source>
        <dbReference type="ARBA" id="ARBA00022679"/>
    </source>
</evidence>
<keyword evidence="2" id="KW-0012">Acyltransferase</keyword>
<evidence type="ECO:0000313" key="5">
    <source>
        <dbReference type="Proteomes" id="UP000738431"/>
    </source>
</evidence>
<evidence type="ECO:0000313" key="4">
    <source>
        <dbReference type="EMBL" id="WRQ85587.1"/>
    </source>
</evidence>
<dbReference type="InterPro" id="IPR016181">
    <property type="entry name" value="Acyl_CoA_acyltransferase"/>
</dbReference>
<dbReference type="Proteomes" id="UP000738431">
    <property type="component" value="Chromosome"/>
</dbReference>
<keyword evidence="1" id="KW-0808">Transferase</keyword>
<keyword evidence="5" id="KW-1185">Reference proteome</keyword>
<dbReference type="PANTHER" id="PTHR43877">
    <property type="entry name" value="AMINOALKYLPHOSPHONATE N-ACETYLTRANSFERASE-RELATED-RELATED"/>
    <property type="match status" value="1"/>
</dbReference>
<dbReference type="PROSITE" id="PS51186">
    <property type="entry name" value="GNAT"/>
    <property type="match status" value="1"/>
</dbReference>
<evidence type="ECO:0000256" key="2">
    <source>
        <dbReference type="ARBA" id="ARBA00023315"/>
    </source>
</evidence>
<dbReference type="SUPFAM" id="SSF55729">
    <property type="entry name" value="Acyl-CoA N-acyltransferases (Nat)"/>
    <property type="match status" value="1"/>
</dbReference>
<proteinExistence type="predicted"/>
<dbReference type="Pfam" id="PF00583">
    <property type="entry name" value="Acetyltransf_1"/>
    <property type="match status" value="1"/>
</dbReference>